<sequence>MKRLSRYVVLALFGAATLTGCEKNFLDVNDNPNQTISATPQLLLSGALNRTTSNLTLNFNQLGNLWAGYWAPPTDFLYYIDEKQYNVTSSFNVASWETTFDILNDYQELERISTEANLPVYAGIAKIMKAYGFQHLVDAYNNVPFSEALQATAVIRPKYEPGQTVYEGSLALIDAGMQSIKSAGASAVRPGNDDIFFGGNTTKWLKFANTLKLRMLIRQSEVPGRQAYITAEIAKIVAEGSGFIGAGESVLSNPGYLNSSGKLNPFWERYYANSAGSLTDYYRATRPTVFVINKYESNADPREARMYATVSGAYKGVELGRNSGDADAINYKANVTSPLLPGGGVLKSGTQPTMILSSFESLFLQAEAVQRGWLTGDAQALYNAGVAESFAFLGVANAAASAATYIAQPKQNVNFPTSTNKIQAIIFQKWLSLNSINGWEAWNDFRRTGYPADNPLSVDAVTPKHPVRLFYPNSELGTNGEEVAKQGALDPFNSRVFWDVN</sequence>
<keyword evidence="2" id="KW-1185">Reference proteome</keyword>
<proteinExistence type="predicted"/>
<dbReference type="Gene3D" id="1.25.40.390">
    <property type="match status" value="1"/>
</dbReference>
<evidence type="ECO:0000313" key="1">
    <source>
        <dbReference type="EMBL" id="PST85001.1"/>
    </source>
</evidence>
<dbReference type="EMBL" id="PYLS01000001">
    <property type="protein sequence ID" value="PST85001.1"/>
    <property type="molecule type" value="Genomic_DNA"/>
</dbReference>
<dbReference type="InterPro" id="IPR041662">
    <property type="entry name" value="SusD-like_2"/>
</dbReference>
<dbReference type="Proteomes" id="UP000240912">
    <property type="component" value="Unassembled WGS sequence"/>
</dbReference>
<dbReference type="InterPro" id="IPR011990">
    <property type="entry name" value="TPR-like_helical_dom_sf"/>
</dbReference>
<organism evidence="1 2">
    <name type="scientific">Pedobacter yulinensis</name>
    <dbReference type="NCBI Taxonomy" id="2126353"/>
    <lineage>
        <taxon>Bacteria</taxon>
        <taxon>Pseudomonadati</taxon>
        <taxon>Bacteroidota</taxon>
        <taxon>Sphingobacteriia</taxon>
        <taxon>Sphingobacteriales</taxon>
        <taxon>Sphingobacteriaceae</taxon>
        <taxon>Pedobacter</taxon>
    </lineage>
</organism>
<dbReference type="AlphaFoldDB" id="A0A2T3HRH7"/>
<reference evidence="1 2" key="1">
    <citation type="submission" date="2018-03" db="EMBL/GenBank/DDBJ databases">
        <authorList>
            <person name="Keele B.F."/>
        </authorList>
    </citation>
    <scope>NUCLEOTIDE SEQUENCE [LARGE SCALE GENOMIC DNA]</scope>
    <source>
        <strain evidence="1 2">YL28-9</strain>
    </source>
</reference>
<evidence type="ECO:0000313" key="2">
    <source>
        <dbReference type="Proteomes" id="UP000240912"/>
    </source>
</evidence>
<dbReference type="OrthoDB" id="9766256at2"/>
<dbReference type="PROSITE" id="PS51257">
    <property type="entry name" value="PROKAR_LIPOPROTEIN"/>
    <property type="match status" value="1"/>
</dbReference>
<dbReference type="RefSeq" id="WP_107213306.1">
    <property type="nucleotide sequence ID" value="NZ_KZ686268.1"/>
</dbReference>
<keyword evidence="1" id="KW-0449">Lipoprotein</keyword>
<protein>
    <submittedName>
        <fullName evidence="1">SusD/RagB family nutrient-binding outer membrane lipoprotein</fullName>
    </submittedName>
</protein>
<accession>A0A2T3HRH7</accession>
<dbReference type="Pfam" id="PF12771">
    <property type="entry name" value="SusD-like_2"/>
    <property type="match status" value="1"/>
</dbReference>
<dbReference type="SUPFAM" id="SSF48452">
    <property type="entry name" value="TPR-like"/>
    <property type="match status" value="1"/>
</dbReference>
<gene>
    <name evidence="1" type="ORF">C7T94_02470</name>
</gene>
<comment type="caution">
    <text evidence="1">The sequence shown here is derived from an EMBL/GenBank/DDBJ whole genome shotgun (WGS) entry which is preliminary data.</text>
</comment>
<name>A0A2T3HRH7_9SPHI</name>